<dbReference type="InterPro" id="IPR014519">
    <property type="entry name" value="UCP024492"/>
</dbReference>
<dbReference type="Proteomes" id="UP001580928">
    <property type="component" value="Unassembled WGS sequence"/>
</dbReference>
<protein>
    <submittedName>
        <fullName evidence="1">DUF488 domain-containing protein</fullName>
    </submittedName>
</protein>
<dbReference type="PANTHER" id="PTHR39337:SF1">
    <property type="entry name" value="BLR5642 PROTEIN"/>
    <property type="match status" value="1"/>
</dbReference>
<dbReference type="PANTHER" id="PTHR39337">
    <property type="entry name" value="BLR5642 PROTEIN"/>
    <property type="match status" value="1"/>
</dbReference>
<keyword evidence="2" id="KW-1185">Reference proteome</keyword>
<sequence>MAKEKKIWTIGHSTRSWDEFVKLLKLNSIDLLIDVRSLPGSNKFPQFNKEHFESDLETEGIHYEHWLILGGRRKVRKDSVNTAWRNDSFRGYADYMETSEFRDGLEALEQKTANHNVCIMCAEAVWWRCHRSMIADIMKLEGWTVLHILSDKKVEEHPYTSAATVKDGKLLYR</sequence>
<dbReference type="PIRSF" id="PIRSF024492">
    <property type="entry name" value="UCP024492"/>
    <property type="match status" value="1"/>
</dbReference>
<organism evidence="1 2">
    <name type="scientific">Albibacterium profundi</name>
    <dbReference type="NCBI Taxonomy" id="3134906"/>
    <lineage>
        <taxon>Bacteria</taxon>
        <taxon>Pseudomonadati</taxon>
        <taxon>Bacteroidota</taxon>
        <taxon>Sphingobacteriia</taxon>
        <taxon>Sphingobacteriales</taxon>
        <taxon>Sphingobacteriaceae</taxon>
        <taxon>Albibacterium</taxon>
    </lineage>
</organism>
<evidence type="ECO:0000313" key="1">
    <source>
        <dbReference type="EMBL" id="MFB5944439.1"/>
    </source>
</evidence>
<dbReference type="InterPro" id="IPR007438">
    <property type="entry name" value="DUF488"/>
</dbReference>
<evidence type="ECO:0000313" key="2">
    <source>
        <dbReference type="Proteomes" id="UP001580928"/>
    </source>
</evidence>
<proteinExistence type="predicted"/>
<name>A0ABV5CA68_9SPHI</name>
<dbReference type="Pfam" id="PF04343">
    <property type="entry name" value="DUF488"/>
    <property type="match status" value="1"/>
</dbReference>
<accession>A0ABV5CA68</accession>
<comment type="caution">
    <text evidence="1">The sequence shown here is derived from an EMBL/GenBank/DDBJ whole genome shotgun (WGS) entry which is preliminary data.</text>
</comment>
<dbReference type="RefSeq" id="WP_375556019.1">
    <property type="nucleotide sequence ID" value="NZ_JBBVGT010000001.1"/>
</dbReference>
<reference evidence="1 2" key="1">
    <citation type="submission" date="2024-04" db="EMBL/GenBank/DDBJ databases">
        <title>Albibacterium profundi sp. nov., isolated from sediment of the Challenger Deep of Mariana Trench.</title>
        <authorList>
            <person name="Wang Y."/>
        </authorList>
    </citation>
    <scope>NUCLEOTIDE SEQUENCE [LARGE SCALE GENOMIC DNA]</scope>
    <source>
        <strain evidence="1 2">RHL897</strain>
    </source>
</reference>
<dbReference type="EMBL" id="JBBVGT010000001">
    <property type="protein sequence ID" value="MFB5944439.1"/>
    <property type="molecule type" value="Genomic_DNA"/>
</dbReference>
<gene>
    <name evidence="1" type="ORF">WKR92_01195</name>
</gene>